<keyword evidence="2 4" id="KW-0238">DNA-binding</keyword>
<evidence type="ECO:0000256" key="3">
    <source>
        <dbReference type="ARBA" id="ARBA00023163"/>
    </source>
</evidence>
<keyword evidence="7" id="KW-1185">Reference proteome</keyword>
<sequence length="185" mass="20466">MVDARIVKSQQALVLAGLTLINKNKEISLSDIAKSAGVGRATLYRLYTSKEALIEAIALHCLQVFEQATQPIEAQATSAMHAFELLFSLAMPLTAELQFLMTLDYFADDIPEVNRIIAEQDQELWDLIEQAKQAGELDNSLPTSWVLNLIEGLFYAGWVQQEEYQASAAQAASLAFRSFSKAVQP</sequence>
<dbReference type="PANTHER" id="PTHR30055">
    <property type="entry name" value="HTH-TYPE TRANSCRIPTIONAL REGULATOR RUTR"/>
    <property type="match status" value="1"/>
</dbReference>
<dbReference type="GO" id="GO:0000976">
    <property type="term" value="F:transcription cis-regulatory region binding"/>
    <property type="evidence" value="ECO:0007669"/>
    <property type="project" value="TreeGrafter"/>
</dbReference>
<dbReference type="EMBL" id="QUOT01000001">
    <property type="protein sequence ID" value="REL30102.1"/>
    <property type="molecule type" value="Genomic_DNA"/>
</dbReference>
<dbReference type="Proteomes" id="UP000256899">
    <property type="component" value="Unassembled WGS sequence"/>
</dbReference>
<dbReference type="PROSITE" id="PS50977">
    <property type="entry name" value="HTH_TETR_2"/>
    <property type="match status" value="1"/>
</dbReference>
<protein>
    <submittedName>
        <fullName evidence="6">TetR/AcrR family transcriptional regulator</fullName>
    </submittedName>
</protein>
<feature type="DNA-binding region" description="H-T-H motif" evidence="4">
    <location>
        <begin position="28"/>
        <end position="47"/>
    </location>
</feature>
<keyword evidence="3" id="KW-0804">Transcription</keyword>
<name>A0A3E0U247_9GAMM</name>
<keyword evidence="1" id="KW-0805">Transcription regulation</keyword>
<dbReference type="InterPro" id="IPR050109">
    <property type="entry name" value="HTH-type_TetR-like_transc_reg"/>
</dbReference>
<gene>
    <name evidence="6" type="ORF">DXX94_04965</name>
</gene>
<dbReference type="InterPro" id="IPR001647">
    <property type="entry name" value="HTH_TetR"/>
</dbReference>
<evidence type="ECO:0000259" key="5">
    <source>
        <dbReference type="PROSITE" id="PS50977"/>
    </source>
</evidence>
<dbReference type="SUPFAM" id="SSF46689">
    <property type="entry name" value="Homeodomain-like"/>
    <property type="match status" value="1"/>
</dbReference>
<comment type="caution">
    <text evidence="6">The sequence shown here is derived from an EMBL/GenBank/DDBJ whole genome shotgun (WGS) entry which is preliminary data.</text>
</comment>
<evidence type="ECO:0000256" key="2">
    <source>
        <dbReference type="ARBA" id="ARBA00023125"/>
    </source>
</evidence>
<accession>A0A3E0U247</accession>
<evidence type="ECO:0000313" key="7">
    <source>
        <dbReference type="Proteomes" id="UP000256899"/>
    </source>
</evidence>
<dbReference type="Gene3D" id="1.10.357.10">
    <property type="entry name" value="Tetracycline Repressor, domain 2"/>
    <property type="match status" value="1"/>
</dbReference>
<dbReference type="InterPro" id="IPR009057">
    <property type="entry name" value="Homeodomain-like_sf"/>
</dbReference>
<evidence type="ECO:0000256" key="4">
    <source>
        <dbReference type="PROSITE-ProRule" id="PRU00335"/>
    </source>
</evidence>
<feature type="domain" description="HTH tetR-type" evidence="5">
    <location>
        <begin position="7"/>
        <end position="65"/>
    </location>
</feature>
<evidence type="ECO:0000313" key="6">
    <source>
        <dbReference type="EMBL" id="REL30102.1"/>
    </source>
</evidence>
<evidence type="ECO:0000256" key="1">
    <source>
        <dbReference type="ARBA" id="ARBA00023015"/>
    </source>
</evidence>
<dbReference type="Pfam" id="PF00440">
    <property type="entry name" value="TetR_N"/>
    <property type="match status" value="1"/>
</dbReference>
<dbReference type="RefSeq" id="WP_116014248.1">
    <property type="nucleotide sequence ID" value="NZ_QUOT01000001.1"/>
</dbReference>
<proteinExistence type="predicted"/>
<dbReference type="GO" id="GO:0003700">
    <property type="term" value="F:DNA-binding transcription factor activity"/>
    <property type="evidence" value="ECO:0007669"/>
    <property type="project" value="TreeGrafter"/>
</dbReference>
<reference evidence="7" key="1">
    <citation type="submission" date="2018-08" db="EMBL/GenBank/DDBJ databases">
        <title>Thalassotalea euphylliae genome.</title>
        <authorList>
            <person name="Summers S."/>
            <person name="Rice S.A."/>
            <person name="Freckelton M.L."/>
            <person name="Nedved B.T."/>
            <person name="Hadfield M.G."/>
        </authorList>
    </citation>
    <scope>NUCLEOTIDE SEQUENCE [LARGE SCALE GENOMIC DNA]</scope>
    <source>
        <strain evidence="7">H3</strain>
    </source>
</reference>
<dbReference type="AlphaFoldDB" id="A0A3E0U247"/>
<organism evidence="6 7">
    <name type="scientific">Thalassotalea euphylliae</name>
    <dbReference type="NCBI Taxonomy" id="1655234"/>
    <lineage>
        <taxon>Bacteria</taxon>
        <taxon>Pseudomonadati</taxon>
        <taxon>Pseudomonadota</taxon>
        <taxon>Gammaproteobacteria</taxon>
        <taxon>Alteromonadales</taxon>
        <taxon>Colwelliaceae</taxon>
        <taxon>Thalassotalea</taxon>
    </lineage>
</organism>
<dbReference type="PANTHER" id="PTHR30055:SF234">
    <property type="entry name" value="HTH-TYPE TRANSCRIPTIONAL REGULATOR BETI"/>
    <property type="match status" value="1"/>
</dbReference>